<protein>
    <submittedName>
        <fullName evidence="2">Uncharacterized protein</fullName>
    </submittedName>
</protein>
<name>C6HTR2_9BACT</name>
<accession>C6HTR2</accession>
<proteinExistence type="predicted"/>
<dbReference type="Proteomes" id="UP000009374">
    <property type="component" value="Unassembled WGS sequence"/>
</dbReference>
<feature type="compositionally biased region" description="Pro residues" evidence="1">
    <location>
        <begin position="47"/>
        <end position="62"/>
    </location>
</feature>
<sequence length="402" mass="43255">MGRKVWGKERSGFGGRLGLCHVGAGLLLAVSTLGAIPTEALSDPSPASSPPAVSPAPAPPAGPSVSLPSLPALPSPSPPTTLSISQEDLVRQGTEAYETGDYRKAHDLLEEALLGAGAIGLPTEDLLRLASSDRHLGFSGRAISLLLPLLSPAKRGTLSPDLIRRIHYQLALADRDKGNDPAAVRQILPFYLSLVRSDHLRTASGILLPFWKSADPLGGVILMGKSLGRLTPADQKTVVTRTIDLVFSSLHDEEALSRVNTLFPHDFPGDYADYRLALLSFRAHHPRQAESRVLGMLLDYPDSLFVSEAEQLANRISLPDPSPRAGLILPDMSGGPLKPYMRSILTGAVAGWESGSTPPVPLLVRFVLPHQQYGRWYDNLVSREHVGALLGPFLSRDYRAVR</sequence>
<evidence type="ECO:0000313" key="3">
    <source>
        <dbReference type="Proteomes" id="UP000009374"/>
    </source>
</evidence>
<organism evidence="2 3">
    <name type="scientific">Leptospirillum ferrodiazotrophum</name>
    <dbReference type="NCBI Taxonomy" id="412449"/>
    <lineage>
        <taxon>Bacteria</taxon>
        <taxon>Pseudomonadati</taxon>
        <taxon>Nitrospirota</taxon>
        <taxon>Nitrospiria</taxon>
        <taxon>Nitrospirales</taxon>
        <taxon>Nitrospiraceae</taxon>
        <taxon>Leptospirillum</taxon>
    </lineage>
</organism>
<gene>
    <name evidence="2" type="ORF">UBAL3_24060043</name>
</gene>
<feature type="region of interest" description="Disordered" evidence="1">
    <location>
        <begin position="41"/>
        <end position="85"/>
    </location>
</feature>
<reference evidence="2 3" key="1">
    <citation type="journal article" date="2009" name="Appl. Environ. Microbiol.">
        <title>Community genomic and proteomic analyses of chemoautotrophic iron-oxidizing "Leptospirillum rubarum" (Group II) and "Leptospirillum ferrodiazotrophum" (Group III) bacteria in acid mine drainage biofilms.</title>
        <authorList>
            <person name="Goltsman D.S."/>
            <person name="Denef V.J."/>
            <person name="Singer S.W."/>
            <person name="VerBerkmoes N.C."/>
            <person name="Lefsrud M."/>
            <person name="Mueller R.S."/>
            <person name="Dick G.J."/>
            <person name="Sun C.L."/>
            <person name="Wheeler K.E."/>
            <person name="Zemla A."/>
            <person name="Baker B.J."/>
            <person name="Hauser L."/>
            <person name="Land M."/>
            <person name="Shah M.B."/>
            <person name="Thelen M.P."/>
            <person name="Hettich R.L."/>
            <person name="Banfield J.F."/>
        </authorList>
    </citation>
    <scope>NUCLEOTIDE SEQUENCE [LARGE SCALE GENOMIC DNA]</scope>
</reference>
<keyword evidence="3" id="KW-1185">Reference proteome</keyword>
<dbReference type="EMBL" id="GG693851">
    <property type="protein sequence ID" value="EES54027.1"/>
    <property type="molecule type" value="Genomic_DNA"/>
</dbReference>
<dbReference type="AlphaFoldDB" id="C6HTR2"/>
<evidence type="ECO:0000313" key="2">
    <source>
        <dbReference type="EMBL" id="EES54027.1"/>
    </source>
</evidence>
<evidence type="ECO:0000256" key="1">
    <source>
        <dbReference type="SAM" id="MobiDB-lite"/>
    </source>
</evidence>
<feature type="non-terminal residue" evidence="2">
    <location>
        <position position="402"/>
    </location>
</feature>